<proteinExistence type="inferred from homology"/>
<dbReference type="HAMAP" id="MF_01307_B">
    <property type="entry name" value="Ribosomal_uS5_B"/>
    <property type="match status" value="1"/>
</dbReference>
<dbReference type="Pfam" id="PF03719">
    <property type="entry name" value="Ribosomal_S5_C"/>
    <property type="match status" value="1"/>
</dbReference>
<dbReference type="InterPro" id="IPR020568">
    <property type="entry name" value="Ribosomal_Su5_D2-typ_SF"/>
</dbReference>
<dbReference type="PANTHER" id="PTHR48277">
    <property type="entry name" value="MITOCHONDRIAL RIBOSOMAL PROTEIN S5"/>
    <property type="match status" value="1"/>
</dbReference>
<reference evidence="12" key="1">
    <citation type="submission" date="2018-06" db="EMBL/GenBank/DDBJ databases">
        <title>The Anaplasma ovis genome reveals a high proportion of pseudogenes.</title>
        <authorList>
            <person name="Liu Z."/>
            <person name="Peasley A.M."/>
            <person name="Yang J."/>
            <person name="Li Y."/>
            <person name="Guan G."/>
            <person name="Luo J."/>
            <person name="Yin H."/>
            <person name="Brayton K.A."/>
        </authorList>
    </citation>
    <scope>NUCLEOTIDE SEQUENCE [LARGE SCALE GENOMIC DNA]</scope>
    <source>
        <strain evidence="12">Haibei</strain>
    </source>
</reference>
<dbReference type="InterPro" id="IPR000851">
    <property type="entry name" value="Ribosomal_uS5"/>
</dbReference>
<dbReference type="EMBL" id="CP015994">
    <property type="protein sequence ID" value="ASI47826.1"/>
    <property type="molecule type" value="Genomic_DNA"/>
</dbReference>
<dbReference type="GO" id="GO:0006412">
    <property type="term" value="P:translation"/>
    <property type="evidence" value="ECO:0007669"/>
    <property type="project" value="UniProtKB-UniRule"/>
</dbReference>
<dbReference type="OrthoDB" id="9809045at2"/>
<evidence type="ECO:0000256" key="5">
    <source>
        <dbReference type="ARBA" id="ARBA00022980"/>
    </source>
</evidence>
<organism evidence="11 12">
    <name type="scientific">Anaplasma ovis str. Haibei</name>
    <dbReference type="NCBI Taxonomy" id="1248439"/>
    <lineage>
        <taxon>Bacteria</taxon>
        <taxon>Pseudomonadati</taxon>
        <taxon>Pseudomonadota</taxon>
        <taxon>Alphaproteobacteria</taxon>
        <taxon>Rickettsiales</taxon>
        <taxon>Anaplasmataceae</taxon>
        <taxon>Anaplasma</taxon>
    </lineage>
</organism>
<dbReference type="Proteomes" id="UP000259762">
    <property type="component" value="Chromosome"/>
</dbReference>
<evidence type="ECO:0000256" key="8">
    <source>
        <dbReference type="HAMAP-Rule" id="MF_01307"/>
    </source>
</evidence>
<keyword evidence="3 8" id="KW-0699">rRNA-binding</keyword>
<feature type="domain" description="S5 DRBM" evidence="10">
    <location>
        <begin position="16"/>
        <end position="79"/>
    </location>
</feature>
<protein>
    <recommendedName>
        <fullName evidence="7 8">Small ribosomal subunit protein uS5</fullName>
    </recommendedName>
</protein>
<evidence type="ECO:0000259" key="10">
    <source>
        <dbReference type="PROSITE" id="PS50881"/>
    </source>
</evidence>
<evidence type="ECO:0000256" key="7">
    <source>
        <dbReference type="ARBA" id="ARBA00035255"/>
    </source>
</evidence>
<evidence type="ECO:0000313" key="11">
    <source>
        <dbReference type="EMBL" id="ASI47826.1"/>
    </source>
</evidence>
<dbReference type="PROSITE" id="PS50881">
    <property type="entry name" value="S5_DSRBD"/>
    <property type="match status" value="1"/>
</dbReference>
<name>A0A2Z2L8E8_9RICK</name>
<comment type="function">
    <text evidence="8">With S4 and S12 plays an important role in translational accuracy.</text>
</comment>
<evidence type="ECO:0000256" key="9">
    <source>
        <dbReference type="RuleBase" id="RU003823"/>
    </source>
</evidence>
<dbReference type="Pfam" id="PF00333">
    <property type="entry name" value="Ribosomal_S5"/>
    <property type="match status" value="1"/>
</dbReference>
<dbReference type="KEGG" id="aoh:AOV_03245"/>
<dbReference type="PANTHER" id="PTHR48277:SF1">
    <property type="entry name" value="MITOCHONDRIAL RIBOSOMAL PROTEIN S5"/>
    <property type="match status" value="1"/>
</dbReference>
<comment type="subunit">
    <text evidence="8">Part of the 30S ribosomal subunit. Contacts proteins S4 and S8.</text>
</comment>
<evidence type="ECO:0000256" key="3">
    <source>
        <dbReference type="ARBA" id="ARBA00022730"/>
    </source>
</evidence>
<dbReference type="InterPro" id="IPR013810">
    <property type="entry name" value="Ribosomal_uS5_N"/>
</dbReference>
<dbReference type="GO" id="GO:0015935">
    <property type="term" value="C:small ribosomal subunit"/>
    <property type="evidence" value="ECO:0007669"/>
    <property type="project" value="InterPro"/>
</dbReference>
<dbReference type="InterPro" id="IPR014721">
    <property type="entry name" value="Ribsml_uS5_D2-typ_fold_subgr"/>
</dbReference>
<keyword evidence="12" id="KW-1185">Reference proteome</keyword>
<keyword evidence="5 8" id="KW-0689">Ribosomal protein</keyword>
<dbReference type="GO" id="GO:0005737">
    <property type="term" value="C:cytoplasm"/>
    <property type="evidence" value="ECO:0007669"/>
    <property type="project" value="UniProtKB-ARBA"/>
</dbReference>
<dbReference type="InterPro" id="IPR005712">
    <property type="entry name" value="Ribosomal_uS5_bac-type"/>
</dbReference>
<evidence type="ECO:0000256" key="6">
    <source>
        <dbReference type="ARBA" id="ARBA00023274"/>
    </source>
</evidence>
<dbReference type="RefSeq" id="WP_010265253.1">
    <property type="nucleotide sequence ID" value="NZ_CP015994.1"/>
</dbReference>
<comment type="similarity">
    <text evidence="2 8 9">Belongs to the universal ribosomal protein uS5 family.</text>
</comment>
<keyword evidence="6 8" id="KW-0687">Ribonucleoprotein</keyword>
<dbReference type="SMR" id="A0A2Z2L8E8"/>
<dbReference type="InterPro" id="IPR005324">
    <property type="entry name" value="Ribosomal_uS5_C"/>
</dbReference>
<evidence type="ECO:0000256" key="4">
    <source>
        <dbReference type="ARBA" id="ARBA00022884"/>
    </source>
</evidence>
<evidence type="ECO:0000256" key="1">
    <source>
        <dbReference type="ARBA" id="ARBA00003093"/>
    </source>
</evidence>
<dbReference type="Gene3D" id="3.30.160.20">
    <property type="match status" value="1"/>
</dbReference>
<dbReference type="GO" id="GO:0003735">
    <property type="term" value="F:structural constituent of ribosome"/>
    <property type="evidence" value="ECO:0007669"/>
    <property type="project" value="UniProtKB-UniRule"/>
</dbReference>
<dbReference type="GeneID" id="7397861"/>
<comment type="function">
    <text evidence="1 8">Located at the back of the 30S subunit body where it stabilizes the conformation of the head with respect to the body.</text>
</comment>
<dbReference type="FunFam" id="3.30.230.10:FF:000002">
    <property type="entry name" value="30S ribosomal protein S5"/>
    <property type="match status" value="1"/>
</dbReference>
<dbReference type="SUPFAM" id="SSF54211">
    <property type="entry name" value="Ribosomal protein S5 domain 2-like"/>
    <property type="match status" value="1"/>
</dbReference>
<keyword evidence="4 8" id="KW-0694">RNA-binding</keyword>
<dbReference type="AlphaFoldDB" id="A0A2Z2L8E8"/>
<dbReference type="Gene3D" id="3.30.230.10">
    <property type="match status" value="1"/>
</dbReference>
<dbReference type="NCBIfam" id="TIGR01021">
    <property type="entry name" value="rpsE_bact"/>
    <property type="match status" value="1"/>
</dbReference>
<accession>A0A2Z2L8E8</accession>
<evidence type="ECO:0000313" key="12">
    <source>
        <dbReference type="Proteomes" id="UP000259762"/>
    </source>
</evidence>
<reference evidence="11 12" key="2">
    <citation type="journal article" date="2019" name="BMC Genomics">
        <title>The Anaplasma ovis genome reveals a high proportion of pseudogenes.</title>
        <authorList>
            <person name="Liu Z."/>
            <person name="Peasley A.M."/>
            <person name="Yang J."/>
            <person name="Li Y."/>
            <person name="Guan G."/>
            <person name="Luo J."/>
            <person name="Yin H."/>
            <person name="Brayton K.A."/>
        </authorList>
    </citation>
    <scope>NUCLEOTIDE SEQUENCE [LARGE SCALE GENOMIC DNA]</scope>
    <source>
        <strain evidence="11 12">Haibei</strain>
    </source>
</reference>
<evidence type="ECO:0000256" key="2">
    <source>
        <dbReference type="ARBA" id="ARBA00008945"/>
    </source>
</evidence>
<gene>
    <name evidence="8" type="primary">rpsE</name>
    <name evidence="11" type="ORF">AOV_03245</name>
</gene>
<comment type="domain">
    <text evidence="8">The N-terminal domain interacts with the head of the 30S subunit; the C-terminal domain interacts with the body and contacts protein S4. The interaction surface between S4 and S5 is involved in control of translational fidelity.</text>
</comment>
<dbReference type="SUPFAM" id="SSF54768">
    <property type="entry name" value="dsRNA-binding domain-like"/>
    <property type="match status" value="1"/>
</dbReference>
<sequence length="174" mass="18820">MSVDKKPRAAHDSHDLSELLVSVRRVSKVVKGGRRFSFSVLVVVGDEKGRVGCGMGKHAEVSEAKIKAVNAAKKSMIRVYLRESRTLHHDVEAKFCASRVVLRSARVGTGIIAGGSVRAVFEVLGVQDVVAKIIGSSNPHSVIYAVFAAFKNMLSPKQVAGKRSRKVGEVIENR</sequence>
<dbReference type="GO" id="GO:0019843">
    <property type="term" value="F:rRNA binding"/>
    <property type="evidence" value="ECO:0007669"/>
    <property type="project" value="UniProtKB-UniRule"/>
</dbReference>